<comment type="caution">
    <text evidence="2">The sequence shown here is derived from an EMBL/GenBank/DDBJ whole genome shotgun (WGS) entry which is preliminary data.</text>
</comment>
<dbReference type="EMBL" id="BAABRN010000009">
    <property type="protein sequence ID" value="GAA5501402.1"/>
    <property type="molecule type" value="Genomic_DNA"/>
</dbReference>
<organism evidence="2 3">
    <name type="scientific">Deinococcus xinjiangensis</name>
    <dbReference type="NCBI Taxonomy" id="457454"/>
    <lineage>
        <taxon>Bacteria</taxon>
        <taxon>Thermotogati</taxon>
        <taxon>Deinococcota</taxon>
        <taxon>Deinococci</taxon>
        <taxon>Deinococcales</taxon>
        <taxon>Deinococcaceae</taxon>
        <taxon>Deinococcus</taxon>
    </lineage>
</organism>
<sequence length="95" mass="10046">MKVRFTSLGVRVRLDDLELARLERGESLSVGVSWAGGGWNLTLVPDLEGVQGEAGSLRVGLGGLLTELGDPAREGVQLAGPPRVDIEKDFGPQHA</sequence>
<reference evidence="2 3" key="1">
    <citation type="submission" date="2024-02" db="EMBL/GenBank/DDBJ databases">
        <title>Deinococcus xinjiangensis NBRC 107630.</title>
        <authorList>
            <person name="Ichikawa N."/>
            <person name="Katano-Makiyama Y."/>
            <person name="Hidaka K."/>
        </authorList>
    </citation>
    <scope>NUCLEOTIDE SEQUENCE [LARGE SCALE GENOMIC DNA]</scope>
    <source>
        <strain evidence="2 3">NBRC 107630</strain>
    </source>
</reference>
<proteinExistence type="predicted"/>
<evidence type="ECO:0000313" key="3">
    <source>
        <dbReference type="Proteomes" id="UP001458946"/>
    </source>
</evidence>
<protein>
    <submittedName>
        <fullName evidence="2">Uncharacterized protein</fullName>
    </submittedName>
</protein>
<keyword evidence="3" id="KW-1185">Reference proteome</keyword>
<feature type="region of interest" description="Disordered" evidence="1">
    <location>
        <begin position="76"/>
        <end position="95"/>
    </location>
</feature>
<accession>A0ABP9V7Z7</accession>
<dbReference type="RefSeq" id="WP_353541372.1">
    <property type="nucleotide sequence ID" value="NZ_BAABRN010000009.1"/>
</dbReference>
<dbReference type="Proteomes" id="UP001458946">
    <property type="component" value="Unassembled WGS sequence"/>
</dbReference>
<gene>
    <name evidence="2" type="ORF">Dxin01_01134</name>
</gene>
<evidence type="ECO:0000256" key="1">
    <source>
        <dbReference type="SAM" id="MobiDB-lite"/>
    </source>
</evidence>
<feature type="compositionally biased region" description="Basic and acidic residues" evidence="1">
    <location>
        <begin position="84"/>
        <end position="95"/>
    </location>
</feature>
<evidence type="ECO:0000313" key="2">
    <source>
        <dbReference type="EMBL" id="GAA5501402.1"/>
    </source>
</evidence>
<name>A0ABP9V7Z7_9DEIO</name>